<name>A0A015I9N9_RHIIW</name>
<organism evidence="1 2">
    <name type="scientific">Rhizophagus irregularis (strain DAOM 197198w)</name>
    <name type="common">Glomus intraradices</name>
    <dbReference type="NCBI Taxonomy" id="1432141"/>
    <lineage>
        <taxon>Eukaryota</taxon>
        <taxon>Fungi</taxon>
        <taxon>Fungi incertae sedis</taxon>
        <taxon>Mucoromycota</taxon>
        <taxon>Glomeromycotina</taxon>
        <taxon>Glomeromycetes</taxon>
        <taxon>Glomerales</taxon>
        <taxon>Glomeraceae</taxon>
        <taxon>Rhizophagus</taxon>
    </lineage>
</organism>
<dbReference type="AlphaFoldDB" id="A0A015I9N9"/>
<evidence type="ECO:0000313" key="2">
    <source>
        <dbReference type="Proteomes" id="UP000022910"/>
    </source>
</evidence>
<proteinExistence type="predicted"/>
<accession>A0A015I9N9</accession>
<dbReference type="EMBL" id="JEMT01029932">
    <property type="protein sequence ID" value="EXX50500.1"/>
    <property type="molecule type" value="Genomic_DNA"/>
</dbReference>
<keyword evidence="2" id="KW-1185">Reference proteome</keyword>
<reference evidence="1 2" key="1">
    <citation type="submission" date="2014-02" db="EMBL/GenBank/DDBJ databases">
        <title>Single nucleus genome sequencing reveals high similarity among nuclei of an endomycorrhizal fungus.</title>
        <authorList>
            <person name="Lin K."/>
            <person name="Geurts R."/>
            <person name="Zhang Z."/>
            <person name="Limpens E."/>
            <person name="Saunders D.G."/>
            <person name="Mu D."/>
            <person name="Pang E."/>
            <person name="Cao H."/>
            <person name="Cha H."/>
            <person name="Lin T."/>
            <person name="Zhou Q."/>
            <person name="Shang Y."/>
            <person name="Li Y."/>
            <person name="Ivanov S."/>
            <person name="Sharma T."/>
            <person name="Velzen R.V."/>
            <person name="Ruijter N.D."/>
            <person name="Aanen D.K."/>
            <person name="Win J."/>
            <person name="Kamoun S."/>
            <person name="Bisseling T."/>
            <person name="Huang S."/>
        </authorList>
    </citation>
    <scope>NUCLEOTIDE SEQUENCE [LARGE SCALE GENOMIC DNA]</scope>
    <source>
        <strain evidence="2">DAOM197198w</strain>
    </source>
</reference>
<protein>
    <submittedName>
        <fullName evidence="1">Uncharacterized protein</fullName>
    </submittedName>
</protein>
<gene>
    <name evidence="1" type="ORF">RirG_270250</name>
</gene>
<dbReference type="Proteomes" id="UP000022910">
    <property type="component" value="Unassembled WGS sequence"/>
</dbReference>
<sequence length="83" mass="9701">MIEPPMDWVLTGQIKVREITEVMIKEGKDRTIIHLEVEDRIDRILVNVDIIMSYKERKIKLIMDDGEDIVIQEGPIEKGLGWI</sequence>
<comment type="caution">
    <text evidence="1">The sequence shown here is derived from an EMBL/GenBank/DDBJ whole genome shotgun (WGS) entry which is preliminary data.</text>
</comment>
<dbReference type="HOGENOM" id="CLU_171276_0_0_1"/>
<evidence type="ECO:0000313" key="1">
    <source>
        <dbReference type="EMBL" id="EXX50500.1"/>
    </source>
</evidence>